<dbReference type="Proteomes" id="UP000306113">
    <property type="component" value="Unassembled WGS sequence"/>
</dbReference>
<accession>A0A4S3M9T0</accession>
<keyword evidence="1" id="KW-0732">Signal</keyword>
<keyword evidence="3" id="KW-1185">Reference proteome</keyword>
<name>A0A4S3M9T0_9RHOB</name>
<sequence length="134" mass="14742">MRLIPTLIATSMLASASMAAALQPLREVKEIDDGLFAVAVADEIRQQCDGISARLFRALGYINTLESRAKELGYSEQEIKAYVKSPEEKARMRARGEAYLKANGVSYADKETFCTLGRAEIEKGTLIGQLLRAK</sequence>
<dbReference type="AlphaFoldDB" id="A0A4S3M9T0"/>
<gene>
    <name evidence="2" type="ORF">E7681_11870</name>
</gene>
<protein>
    <recommendedName>
        <fullName evidence="4">DUF5333 domain-containing protein</fullName>
    </recommendedName>
</protein>
<evidence type="ECO:0008006" key="4">
    <source>
        <dbReference type="Google" id="ProtNLM"/>
    </source>
</evidence>
<dbReference type="Pfam" id="PF17267">
    <property type="entry name" value="DUF5333"/>
    <property type="match status" value="1"/>
</dbReference>
<dbReference type="OrthoDB" id="7658992at2"/>
<comment type="caution">
    <text evidence="2">The sequence shown here is derived from an EMBL/GenBank/DDBJ whole genome shotgun (WGS) entry which is preliminary data.</text>
</comment>
<proteinExistence type="predicted"/>
<reference evidence="2 3" key="1">
    <citation type="submission" date="2019-04" db="EMBL/GenBank/DDBJ databases">
        <title>Draft genome sequence of Youngimonas vesicularis.</title>
        <authorList>
            <person name="Hameed A."/>
        </authorList>
    </citation>
    <scope>NUCLEOTIDE SEQUENCE [LARGE SCALE GENOMIC DNA]</scope>
    <source>
        <strain evidence="2 3">CC-AMW-E</strain>
    </source>
</reference>
<organism evidence="2 3">
    <name type="scientific">Thalassobius vesicularis</name>
    <dbReference type="NCBI Taxonomy" id="1294297"/>
    <lineage>
        <taxon>Bacteria</taxon>
        <taxon>Pseudomonadati</taxon>
        <taxon>Pseudomonadota</taxon>
        <taxon>Alphaproteobacteria</taxon>
        <taxon>Rhodobacterales</taxon>
        <taxon>Roseobacteraceae</taxon>
        <taxon>Thalassovita</taxon>
    </lineage>
</organism>
<feature type="signal peptide" evidence="1">
    <location>
        <begin position="1"/>
        <end position="20"/>
    </location>
</feature>
<dbReference type="InterPro" id="IPR020349">
    <property type="entry name" value="Uncharacterised_14.7kDa"/>
</dbReference>
<feature type="chain" id="PRO_5020593688" description="DUF5333 domain-containing protein" evidence="1">
    <location>
        <begin position="21"/>
        <end position="134"/>
    </location>
</feature>
<evidence type="ECO:0000313" key="2">
    <source>
        <dbReference type="EMBL" id="THD73387.1"/>
    </source>
</evidence>
<dbReference type="EMBL" id="SSMD01000005">
    <property type="protein sequence ID" value="THD73387.1"/>
    <property type="molecule type" value="Genomic_DNA"/>
</dbReference>
<dbReference type="RefSeq" id="WP_136339516.1">
    <property type="nucleotide sequence ID" value="NZ_SSMD01000005.1"/>
</dbReference>
<evidence type="ECO:0000313" key="3">
    <source>
        <dbReference type="Proteomes" id="UP000306113"/>
    </source>
</evidence>
<evidence type="ECO:0000256" key="1">
    <source>
        <dbReference type="SAM" id="SignalP"/>
    </source>
</evidence>